<dbReference type="CDD" id="cd06225">
    <property type="entry name" value="HAMP"/>
    <property type="match status" value="1"/>
</dbReference>
<evidence type="ECO:0000256" key="11">
    <source>
        <dbReference type="SAM" id="MobiDB-lite"/>
    </source>
</evidence>
<evidence type="ECO:0000256" key="9">
    <source>
        <dbReference type="ARBA" id="ARBA00022989"/>
    </source>
</evidence>
<protein>
    <recommendedName>
        <fullName evidence="3">histidine kinase</fullName>
        <ecNumber evidence="3">2.7.13.3</ecNumber>
    </recommendedName>
</protein>
<dbReference type="CDD" id="cd12912">
    <property type="entry name" value="PDC2_MCP_like"/>
    <property type="match status" value="1"/>
</dbReference>
<feature type="domain" description="HAMP" evidence="14">
    <location>
        <begin position="333"/>
        <end position="385"/>
    </location>
</feature>
<feature type="compositionally biased region" description="Polar residues" evidence="11">
    <location>
        <begin position="1"/>
        <end position="15"/>
    </location>
</feature>
<feature type="transmembrane region" description="Helical" evidence="12">
    <location>
        <begin position="313"/>
        <end position="332"/>
    </location>
</feature>
<dbReference type="EMBL" id="CP030053">
    <property type="protein sequence ID" value="QAU48270.1"/>
    <property type="molecule type" value="Genomic_DNA"/>
</dbReference>
<dbReference type="PROSITE" id="PS50109">
    <property type="entry name" value="HIS_KIN"/>
    <property type="match status" value="1"/>
</dbReference>
<dbReference type="SUPFAM" id="SSF55781">
    <property type="entry name" value="GAF domain-like"/>
    <property type="match status" value="2"/>
</dbReference>
<evidence type="ECO:0000313" key="15">
    <source>
        <dbReference type="EMBL" id="QAU48270.1"/>
    </source>
</evidence>
<dbReference type="PANTHER" id="PTHR43065:SF42">
    <property type="entry name" value="TWO-COMPONENT SENSOR PPRA"/>
    <property type="match status" value="1"/>
</dbReference>
<dbReference type="InterPro" id="IPR003660">
    <property type="entry name" value="HAMP_dom"/>
</dbReference>
<feature type="region of interest" description="Disordered" evidence="11">
    <location>
        <begin position="1"/>
        <end position="25"/>
    </location>
</feature>
<dbReference type="EC" id="2.7.13.3" evidence="3"/>
<comment type="subcellular location">
    <subcellularLocation>
        <location evidence="2">Cell membrane</location>
        <topology evidence="2">Multi-pass membrane protein</topology>
    </subcellularLocation>
</comment>
<evidence type="ECO:0000256" key="10">
    <source>
        <dbReference type="ARBA" id="ARBA00023136"/>
    </source>
</evidence>
<dbReference type="CDD" id="cd00082">
    <property type="entry name" value="HisKA"/>
    <property type="match status" value="1"/>
</dbReference>
<evidence type="ECO:0000256" key="7">
    <source>
        <dbReference type="ARBA" id="ARBA00022692"/>
    </source>
</evidence>
<feature type="compositionally biased region" description="Low complexity" evidence="11">
    <location>
        <begin position="16"/>
        <end position="25"/>
    </location>
</feature>
<accession>A0AAE5X3X4</accession>
<evidence type="ECO:0000256" key="6">
    <source>
        <dbReference type="ARBA" id="ARBA00022679"/>
    </source>
</evidence>
<feature type="transmembrane region" description="Helical" evidence="12">
    <location>
        <begin position="40"/>
        <end position="64"/>
    </location>
</feature>
<dbReference type="AlphaFoldDB" id="A0AAE5X3X4"/>
<dbReference type="PRINTS" id="PR00344">
    <property type="entry name" value="BCTRLSENSOR"/>
</dbReference>
<dbReference type="InterPro" id="IPR033479">
    <property type="entry name" value="dCache_1"/>
</dbReference>
<dbReference type="Pfam" id="PF02743">
    <property type="entry name" value="dCache_1"/>
    <property type="match status" value="1"/>
</dbReference>
<proteinExistence type="predicted"/>
<feature type="domain" description="Histidine kinase" evidence="13">
    <location>
        <begin position="789"/>
        <end position="1033"/>
    </location>
</feature>
<dbReference type="SUPFAM" id="SSF55874">
    <property type="entry name" value="ATPase domain of HSP90 chaperone/DNA topoisomerase II/histidine kinase"/>
    <property type="match status" value="1"/>
</dbReference>
<dbReference type="Gene3D" id="3.30.565.10">
    <property type="entry name" value="Histidine kinase-like ATPase, C-terminal domain"/>
    <property type="match status" value="1"/>
</dbReference>
<dbReference type="InterPro" id="IPR003594">
    <property type="entry name" value="HATPase_dom"/>
</dbReference>
<name>A0AAE5X3X4_9BRAD</name>
<dbReference type="SUPFAM" id="SSF158472">
    <property type="entry name" value="HAMP domain-like"/>
    <property type="match status" value="1"/>
</dbReference>
<evidence type="ECO:0000259" key="13">
    <source>
        <dbReference type="PROSITE" id="PS50109"/>
    </source>
</evidence>
<keyword evidence="10 12" id="KW-0472">Membrane</keyword>
<dbReference type="InterPro" id="IPR003018">
    <property type="entry name" value="GAF"/>
</dbReference>
<dbReference type="Pfam" id="PF00512">
    <property type="entry name" value="HisKA"/>
    <property type="match status" value="1"/>
</dbReference>
<evidence type="ECO:0000256" key="3">
    <source>
        <dbReference type="ARBA" id="ARBA00012438"/>
    </source>
</evidence>
<dbReference type="SMART" id="SM00388">
    <property type="entry name" value="HisKA"/>
    <property type="match status" value="1"/>
</dbReference>
<evidence type="ECO:0000259" key="14">
    <source>
        <dbReference type="PROSITE" id="PS50885"/>
    </source>
</evidence>
<keyword evidence="9 12" id="KW-1133">Transmembrane helix</keyword>
<keyword evidence="6" id="KW-0808">Transferase</keyword>
<reference evidence="15 17" key="1">
    <citation type="submission" date="2018-06" db="EMBL/GenBank/DDBJ databases">
        <title>Comparative genomics of rhizobia nodulating Arachis hypogaea in China.</title>
        <authorList>
            <person name="Li Y."/>
        </authorList>
    </citation>
    <scope>NUCLEOTIDE SEQUENCE [LARGE SCALE GENOMIC DNA]</scope>
    <source>
        <strain evidence="15 17">CCBAU 51670</strain>
    </source>
</reference>
<keyword evidence="7 12" id="KW-0812">Transmembrane</keyword>
<evidence type="ECO:0000256" key="4">
    <source>
        <dbReference type="ARBA" id="ARBA00022475"/>
    </source>
</evidence>
<keyword evidence="8 15" id="KW-0418">Kinase</keyword>
<dbReference type="GO" id="GO:0005886">
    <property type="term" value="C:plasma membrane"/>
    <property type="evidence" value="ECO:0007669"/>
    <property type="project" value="UniProtKB-SubCell"/>
</dbReference>
<dbReference type="InterPro" id="IPR005467">
    <property type="entry name" value="His_kinase_dom"/>
</dbReference>
<gene>
    <name evidence="16" type="ORF">EAS56_12815</name>
    <name evidence="15" type="ORF">XH91_24885</name>
</gene>
<dbReference type="GO" id="GO:0000155">
    <property type="term" value="F:phosphorelay sensor kinase activity"/>
    <property type="evidence" value="ECO:0007669"/>
    <property type="project" value="InterPro"/>
</dbReference>
<dbReference type="SMART" id="SM00065">
    <property type="entry name" value="GAF"/>
    <property type="match status" value="2"/>
</dbReference>
<dbReference type="Pfam" id="PF00672">
    <property type="entry name" value="HAMP"/>
    <property type="match status" value="1"/>
</dbReference>
<dbReference type="RefSeq" id="WP_128953025.1">
    <property type="nucleotide sequence ID" value="NZ_CP030053.1"/>
</dbReference>
<keyword evidence="4" id="KW-1003">Cell membrane</keyword>
<dbReference type="PROSITE" id="PS50885">
    <property type="entry name" value="HAMP"/>
    <property type="match status" value="1"/>
</dbReference>
<evidence type="ECO:0000256" key="12">
    <source>
        <dbReference type="SAM" id="Phobius"/>
    </source>
</evidence>
<dbReference type="Proteomes" id="UP000290401">
    <property type="component" value="Unassembled WGS sequence"/>
</dbReference>
<dbReference type="Gene3D" id="6.10.340.10">
    <property type="match status" value="1"/>
</dbReference>
<dbReference type="SMART" id="SM00387">
    <property type="entry name" value="HATPase_c"/>
    <property type="match status" value="1"/>
</dbReference>
<evidence type="ECO:0000313" key="17">
    <source>
        <dbReference type="Proteomes" id="UP000288972"/>
    </source>
</evidence>
<keyword evidence="5" id="KW-0597">Phosphoprotein</keyword>
<dbReference type="Pfam" id="PF13185">
    <property type="entry name" value="GAF_2"/>
    <property type="match status" value="1"/>
</dbReference>
<dbReference type="Gene3D" id="3.30.450.40">
    <property type="match status" value="2"/>
</dbReference>
<dbReference type="Pfam" id="PF02518">
    <property type="entry name" value="HATPase_c"/>
    <property type="match status" value="1"/>
</dbReference>
<evidence type="ECO:0000313" key="18">
    <source>
        <dbReference type="Proteomes" id="UP000290401"/>
    </source>
</evidence>
<dbReference type="EMBL" id="RDQZ01000008">
    <property type="protein sequence ID" value="RXH14103.1"/>
    <property type="molecule type" value="Genomic_DNA"/>
</dbReference>
<dbReference type="InterPro" id="IPR036890">
    <property type="entry name" value="HATPase_C_sf"/>
</dbReference>
<evidence type="ECO:0000256" key="5">
    <source>
        <dbReference type="ARBA" id="ARBA00022553"/>
    </source>
</evidence>
<dbReference type="SUPFAM" id="SSF47384">
    <property type="entry name" value="Homodimeric domain of signal transducing histidine kinase"/>
    <property type="match status" value="1"/>
</dbReference>
<evidence type="ECO:0000256" key="2">
    <source>
        <dbReference type="ARBA" id="ARBA00004651"/>
    </source>
</evidence>
<dbReference type="Proteomes" id="UP000288972">
    <property type="component" value="Chromosome"/>
</dbReference>
<keyword evidence="18" id="KW-1185">Reference proteome</keyword>
<dbReference type="Gene3D" id="1.10.287.130">
    <property type="match status" value="1"/>
</dbReference>
<organism evidence="15 17">
    <name type="scientific">Bradyrhizobium guangzhouense</name>
    <dbReference type="NCBI Taxonomy" id="1325095"/>
    <lineage>
        <taxon>Bacteria</taxon>
        <taxon>Pseudomonadati</taxon>
        <taxon>Pseudomonadota</taxon>
        <taxon>Alphaproteobacteria</taxon>
        <taxon>Hyphomicrobiales</taxon>
        <taxon>Nitrobacteraceae</taxon>
        <taxon>Bradyrhizobium</taxon>
    </lineage>
</organism>
<dbReference type="SMART" id="SM00304">
    <property type="entry name" value="HAMP"/>
    <property type="match status" value="1"/>
</dbReference>
<dbReference type="InterPro" id="IPR029016">
    <property type="entry name" value="GAF-like_dom_sf"/>
</dbReference>
<dbReference type="InterPro" id="IPR004358">
    <property type="entry name" value="Sig_transdc_His_kin-like_C"/>
</dbReference>
<evidence type="ECO:0000256" key="8">
    <source>
        <dbReference type="ARBA" id="ARBA00022777"/>
    </source>
</evidence>
<dbReference type="PANTHER" id="PTHR43065">
    <property type="entry name" value="SENSOR HISTIDINE KINASE"/>
    <property type="match status" value="1"/>
</dbReference>
<dbReference type="KEGG" id="bgz:XH91_24885"/>
<sequence>MSLSVHPDTPQTRTLPSAAGSGAAPAEAGRGIRTRLFTKYVALFVAVVAVALLANGLFEVFFYYREHKAALIRVQHEQAEAAAAKISQFVKEIESQLGWTTQLPWSAGSIEPRRFDALRLLRQVPAITELAQVDSTGKERLRVSRLAMDSIDSGIDLSSDPKFTEAVAHKVYYGPVYFRRESEPYMTLALAGARKDAGVSIAEVNLKLIWDVVSQIKVGQHGHAYVVGPEGRLIAHPDISLVLRNTDMSGLAQVRAAQAGGGVMPDALQEAVNIQGQKVLTASAPIEPLHWTMFVELPVEEAYASLYASLQRLAIVLLAASIFAVLAGIFLARRMVGPIQALRSGAERIGGGDFSQRISIKTGDELEGLADQFNDMGSRLQESYADLENKVEQRTMELRESLLHQTATSDVLQVISRSPGDLDPVFRTILERATRICDAEFGNLFLAEDGGFRCVSTTNLPPAFIASFERTPVIFPPPIDPLGRVIATRKYVHVEDVTREPAYLTGFPPIVELAELGGARTILLVPMLRDNDLDGVVAIFRQDVRLFTDKQVDLVTSFASQAVIAIQNARLLSELRERTDDLSEALQQQTATADVLKVISRSAFDLQTVLDTLVGSAARLCDADEGTIFRPRDGAFYLAASCGLDAEQENKLRTFSSVPERGSVVGRTLLDCKTVHVPDVQADPEYAPSSARRRANVRTMLGVPLLREGAPIGVFVLTRHVVRPFSEKQIELATTFADQALIAIENVRLFDEVQERTRELSQSLDDLRAAQGRLIQTEKLASLGQLTAGIAHEIKNPLNFVNNFSSVSTELIDELNEILQTASLDDKTKEEIGELTSMLKGNLEKVVQHGKRADSIVRNMLLHSREGSGEHRPADINAIVEESLNLAYHGARAEKPNFNVTLKRDLDPAAGMVDVYPQEITRVFLNLVSNGFYAATKHKDSAADGFEPTLSAATKNLGDRVEIRIRDNGTGIPQEVKEKMFNPFFTTKPAGEGTGLGLSMSHDIVVKQHGGTIDVNTTPGVFTEFIITLPRAMAAGGTSGGKT</sequence>
<dbReference type="InterPro" id="IPR003661">
    <property type="entry name" value="HisK_dim/P_dom"/>
</dbReference>
<reference evidence="16 18" key="2">
    <citation type="submission" date="2018-10" db="EMBL/GenBank/DDBJ databases">
        <title>Bradyrhizobium sp. nov., effective nodules isolated from peanut in China.</title>
        <authorList>
            <person name="Li Y."/>
        </authorList>
    </citation>
    <scope>NUCLEOTIDE SEQUENCE [LARGE SCALE GENOMIC DNA]</scope>
    <source>
        <strain evidence="16 18">CCBAU 53426</strain>
    </source>
</reference>
<dbReference type="InterPro" id="IPR036097">
    <property type="entry name" value="HisK_dim/P_sf"/>
</dbReference>
<comment type="catalytic activity">
    <reaction evidence="1">
        <text>ATP + protein L-histidine = ADP + protein N-phospho-L-histidine.</text>
        <dbReference type="EC" id="2.7.13.3"/>
    </reaction>
</comment>
<dbReference type="Gene3D" id="3.30.450.20">
    <property type="entry name" value="PAS domain"/>
    <property type="match status" value="1"/>
</dbReference>
<dbReference type="Pfam" id="PF01590">
    <property type="entry name" value="GAF"/>
    <property type="match status" value="1"/>
</dbReference>
<evidence type="ECO:0000256" key="1">
    <source>
        <dbReference type="ARBA" id="ARBA00000085"/>
    </source>
</evidence>
<evidence type="ECO:0000313" key="16">
    <source>
        <dbReference type="EMBL" id="RXH14103.1"/>
    </source>
</evidence>